<feature type="signal peptide" evidence="5">
    <location>
        <begin position="1"/>
        <end position="35"/>
    </location>
</feature>
<feature type="region of interest" description="Disordered" evidence="4">
    <location>
        <begin position="30"/>
        <end position="78"/>
    </location>
</feature>
<keyword evidence="5" id="KW-0732">Signal</keyword>
<evidence type="ECO:0000313" key="8">
    <source>
        <dbReference type="EMBL" id="MFC4493332.1"/>
    </source>
</evidence>
<evidence type="ECO:0000256" key="1">
    <source>
        <dbReference type="ARBA" id="ARBA00022801"/>
    </source>
</evidence>
<feature type="chain" id="PRO_5047264260" evidence="5">
    <location>
        <begin position="36"/>
        <end position="1106"/>
    </location>
</feature>
<evidence type="ECO:0000256" key="4">
    <source>
        <dbReference type="SAM" id="MobiDB-lite"/>
    </source>
</evidence>
<evidence type="ECO:0000256" key="2">
    <source>
        <dbReference type="ARBA" id="ARBA00023295"/>
    </source>
</evidence>
<dbReference type="SUPFAM" id="SSF140657">
    <property type="entry name" value="Hyaluronidase post-catalytic domain-like"/>
    <property type="match status" value="1"/>
</dbReference>
<feature type="compositionally biased region" description="Low complexity" evidence="4">
    <location>
        <begin position="30"/>
        <end position="45"/>
    </location>
</feature>
<feature type="region of interest" description="Disordered" evidence="4">
    <location>
        <begin position="965"/>
        <end position="1006"/>
    </location>
</feature>
<dbReference type="Gene3D" id="3.20.20.80">
    <property type="entry name" value="Glycosidases"/>
    <property type="match status" value="1"/>
</dbReference>
<dbReference type="Pfam" id="PF21774">
    <property type="entry name" value="NagJ_C"/>
    <property type="match status" value="1"/>
</dbReference>
<gene>
    <name evidence="8" type="ORF">ACFPA8_04185</name>
</gene>
<dbReference type="InterPro" id="IPR029018">
    <property type="entry name" value="Hex-like_dom2"/>
</dbReference>
<dbReference type="PROSITE" id="PS50022">
    <property type="entry name" value="FA58C_3"/>
    <property type="match status" value="1"/>
</dbReference>
<evidence type="ECO:0000313" key="9">
    <source>
        <dbReference type="Proteomes" id="UP001595997"/>
    </source>
</evidence>
<keyword evidence="2 3" id="KW-0326">Glycosidase</keyword>
<feature type="domain" description="GH84" evidence="7">
    <location>
        <begin position="224"/>
        <end position="506"/>
    </location>
</feature>
<dbReference type="Gene3D" id="1.20.58.460">
    <property type="entry name" value="Hyaluronidase post-catalytic domain-like"/>
    <property type="match status" value="1"/>
</dbReference>
<dbReference type="SUPFAM" id="SSF49785">
    <property type="entry name" value="Galactose-binding domain-like"/>
    <property type="match status" value="1"/>
</dbReference>
<feature type="region of interest" description="Disordered" evidence="4">
    <location>
        <begin position="191"/>
        <end position="210"/>
    </location>
</feature>
<comment type="similarity">
    <text evidence="3">Belongs to the glycosyl hydrolase 84 family.</text>
</comment>
<dbReference type="InterPro" id="IPR017853">
    <property type="entry name" value="GH"/>
</dbReference>
<dbReference type="PANTHER" id="PTHR13170:SF16">
    <property type="entry name" value="PROTEIN O-GLCNACASE"/>
    <property type="match status" value="1"/>
</dbReference>
<dbReference type="Pfam" id="PF00754">
    <property type="entry name" value="F5_F8_type_C"/>
    <property type="match status" value="1"/>
</dbReference>
<feature type="domain" description="F5/8 type C" evidence="6">
    <location>
        <begin position="962"/>
        <end position="1098"/>
    </location>
</feature>
<dbReference type="PROSITE" id="PS52009">
    <property type="entry name" value="GH84"/>
    <property type="match status" value="1"/>
</dbReference>
<keyword evidence="1 3" id="KW-0378">Hydrolase</keyword>
<protein>
    <submittedName>
        <fullName evidence="8">Beta-N-acetylglucosaminidase domain-containing protein</fullName>
    </submittedName>
</protein>
<feature type="region of interest" description="Disordered" evidence="4">
    <location>
        <begin position="731"/>
        <end position="786"/>
    </location>
</feature>
<feature type="compositionally biased region" description="Gly residues" evidence="4">
    <location>
        <begin position="768"/>
        <end position="778"/>
    </location>
</feature>
<keyword evidence="9" id="KW-1185">Reference proteome</keyword>
<evidence type="ECO:0000259" key="7">
    <source>
        <dbReference type="PROSITE" id="PS52009"/>
    </source>
</evidence>
<dbReference type="InterPro" id="IPR049019">
    <property type="entry name" value="NagJ-like_helical"/>
</dbReference>
<feature type="active site" description="Proton donor" evidence="3">
    <location>
        <position position="340"/>
    </location>
</feature>
<feature type="compositionally biased region" description="Basic and acidic residues" evidence="4">
    <location>
        <begin position="191"/>
        <end position="207"/>
    </location>
</feature>
<reference evidence="9" key="1">
    <citation type="journal article" date="2019" name="Int. J. Syst. Evol. Microbiol.">
        <title>The Global Catalogue of Microorganisms (GCM) 10K type strain sequencing project: providing services to taxonomists for standard genome sequencing and annotation.</title>
        <authorList>
            <consortium name="The Broad Institute Genomics Platform"/>
            <consortium name="The Broad Institute Genome Sequencing Center for Infectious Disease"/>
            <person name="Wu L."/>
            <person name="Ma J."/>
        </authorList>
    </citation>
    <scope>NUCLEOTIDE SEQUENCE [LARGE SCALE GENOMIC DNA]</scope>
    <source>
        <strain evidence="9">CGMCC 4.7357</strain>
    </source>
</reference>
<dbReference type="Pfam" id="PF02838">
    <property type="entry name" value="Glyco_hydro_20b"/>
    <property type="match status" value="1"/>
</dbReference>
<dbReference type="Gene3D" id="3.30.379.10">
    <property type="entry name" value="Chitobiase/beta-hexosaminidase domain 2-like"/>
    <property type="match status" value="1"/>
</dbReference>
<dbReference type="InterPro" id="IPR011496">
    <property type="entry name" value="O-GlcNAcase_cat"/>
</dbReference>
<sequence length="1106" mass="117746">MGAAAHGDRARRRAGATALTAAVVGGLLGLPSAQAAPPPGADGAPSKSADDAGEAQDGAPSVWPRPQSLEQRGSFVPVGRDVTIVSDDRTDDAALDALRSTLQEAGARTVNEVRPGQPLPGRGLVVRADSASAAAALREMKAPPRGDLPRGGYRLAVGRADGRDTVALEGTDGPGLFHAVQTLRQLTMRAEREGRDGASEQKGEPRKGSLGFAGVTVRDWPASAVRGITEGFYGKSWSHEERLEQLDFLGRTKQNRYLYASTEDPYRQAAHWRDPYPAAQREEFRDLAKRAQSNHVTLGWAVSPGQGLCFSSAEDRRKLLRKLDSMRALGFGAFQLSFEDVSYSEWHCDEDAQKYGSGPEAAARAQAELANEVARHLSERHPGVAPLSVMPTEFYQDGATAYRTALAGKLSPGVEVAWTGVGVVPRTITGRELTTARSAFDQHPLVTMDNYPVNDYAKDRLFLGPYRGREPAVAAGSAALLTTAMKQPTASRIPLFTAADYAWNAKGYRPQESWQAAVDDVADAGGSTADGRGDAARDAVHALAGNDASSVLGGEESAYLRPLLAEFWDAYESDARKSKKDGKRLQRAAAQLRDSFRTMRTARERVPGSLAREVPAWLDELARHGEAGEQAVAMLTAQARGDGGAAWDARLALKKLMADGEEASAVVGKGVLEDFEKRALKTSDSWTGVRQKAFGDHTAQGGPTARPGSPADAAVDGDPDTAYRAEAAPATGYFAPGPQAPGASLPGGLHQSVPPGTSDGPGAPSDNGPGGDRNGGPSGTPALTVQLPERRPLEAVTVQTGPGSGTRARVEVHVPGKGWRYLGPLSSSGWTQAEADGLRADALRLAWSEGSDEPVVHEITPWYADSPDASLSLAKDEIYAPIGGGKGEATAELRALSPSDVRGRVTAKAPDGFTVRIPDRTVVPRGGAAEVPVEIEADESVEPGSYRIPVTFGDERRTLTVRAFPRTGGPDLARGAEAASSGDETSDFPASAANDGRKDTRWSSPAEDGEWLQLKLREPTRLGEVVLHWQDAHAERYRVQVSPDGKRWRTAATVRDGRGGRESVRMDAPGDTRYVRVQGDKRATRFGYSLWSIEAYAVQEEGSRDD</sequence>
<comment type="caution">
    <text evidence="8">The sequence shown here is derived from an EMBL/GenBank/DDBJ whole genome shotgun (WGS) entry which is preliminary data.</text>
</comment>
<dbReference type="InterPro" id="IPR000421">
    <property type="entry name" value="FA58C"/>
</dbReference>
<dbReference type="EMBL" id="JBHSFH010000003">
    <property type="protein sequence ID" value="MFC4493332.1"/>
    <property type="molecule type" value="Genomic_DNA"/>
</dbReference>
<dbReference type="Proteomes" id="UP001595997">
    <property type="component" value="Unassembled WGS sequence"/>
</dbReference>
<evidence type="ECO:0000256" key="3">
    <source>
        <dbReference type="PROSITE-ProRule" id="PRU01353"/>
    </source>
</evidence>
<dbReference type="Pfam" id="PF07555">
    <property type="entry name" value="NAGidase"/>
    <property type="match status" value="1"/>
</dbReference>
<dbReference type="RefSeq" id="WP_386442836.1">
    <property type="nucleotide sequence ID" value="NZ_JBHSFH010000003.1"/>
</dbReference>
<dbReference type="InterPro" id="IPR008979">
    <property type="entry name" value="Galactose-bd-like_sf"/>
</dbReference>
<dbReference type="InterPro" id="IPR015882">
    <property type="entry name" value="HEX_bac_N"/>
</dbReference>
<accession>A0ABV9A299</accession>
<dbReference type="PANTHER" id="PTHR13170">
    <property type="entry name" value="O-GLCNACASE"/>
    <property type="match status" value="1"/>
</dbReference>
<organism evidence="8 9">
    <name type="scientific">Streptomyces ovatisporus</name>
    <dbReference type="NCBI Taxonomy" id="1128682"/>
    <lineage>
        <taxon>Bacteria</taxon>
        <taxon>Bacillati</taxon>
        <taxon>Actinomycetota</taxon>
        <taxon>Actinomycetes</taxon>
        <taxon>Kitasatosporales</taxon>
        <taxon>Streptomycetaceae</taxon>
        <taxon>Streptomyces</taxon>
    </lineage>
</organism>
<evidence type="ECO:0000256" key="5">
    <source>
        <dbReference type="SAM" id="SignalP"/>
    </source>
</evidence>
<proteinExistence type="inferred from homology"/>
<dbReference type="InterPro" id="IPR051822">
    <property type="entry name" value="Glycosyl_Hydrolase_84"/>
</dbReference>
<evidence type="ECO:0000259" key="6">
    <source>
        <dbReference type="PROSITE" id="PS50022"/>
    </source>
</evidence>
<dbReference type="Gene3D" id="2.60.120.260">
    <property type="entry name" value="Galactose-binding domain-like"/>
    <property type="match status" value="1"/>
</dbReference>
<dbReference type="SUPFAM" id="SSF55545">
    <property type="entry name" value="beta-N-acetylhexosaminidase-like domain"/>
    <property type="match status" value="1"/>
</dbReference>
<name>A0ABV9A299_9ACTN</name>
<dbReference type="SUPFAM" id="SSF51445">
    <property type="entry name" value="(Trans)glycosidases"/>
    <property type="match status" value="1"/>
</dbReference>
<feature type="region of interest" description="Disordered" evidence="4">
    <location>
        <begin position="694"/>
        <end position="719"/>
    </location>
</feature>